<gene>
    <name evidence="5" type="ORF">FRACA_1710016</name>
</gene>
<evidence type="ECO:0000256" key="3">
    <source>
        <dbReference type="ARBA" id="ARBA00040298"/>
    </source>
</evidence>
<comment type="function">
    <text evidence="1">Probable oxidoreductase that may play a role as regulator of mitochondrial function.</text>
</comment>
<dbReference type="PANTHER" id="PTHR10668:SF105">
    <property type="entry name" value="DEHYDROGENASE-RELATED"/>
    <property type="match status" value="1"/>
</dbReference>
<dbReference type="EMBL" id="FZMO01000081">
    <property type="protein sequence ID" value="SNQ47143.1"/>
    <property type="molecule type" value="Genomic_DNA"/>
</dbReference>
<protein>
    <recommendedName>
        <fullName evidence="3">Pyridine nucleotide-disulfide oxidoreductase domain-containing protein 2</fullName>
    </recommendedName>
</protein>
<evidence type="ECO:0000313" key="6">
    <source>
        <dbReference type="Proteomes" id="UP000234331"/>
    </source>
</evidence>
<dbReference type="PANTHER" id="PTHR10668">
    <property type="entry name" value="PHYTOENE DEHYDROGENASE"/>
    <property type="match status" value="1"/>
</dbReference>
<dbReference type="RefSeq" id="WP_101831039.1">
    <property type="nucleotide sequence ID" value="NZ_FZMO01000081.1"/>
</dbReference>
<dbReference type="InterPro" id="IPR002937">
    <property type="entry name" value="Amino_oxidase"/>
</dbReference>
<dbReference type="SUPFAM" id="SSF51905">
    <property type="entry name" value="FAD/NAD(P)-binding domain"/>
    <property type="match status" value="1"/>
</dbReference>
<accession>A0A2I2KNA0</accession>
<reference evidence="5 6" key="1">
    <citation type="submission" date="2017-06" db="EMBL/GenBank/DDBJ databases">
        <authorList>
            <person name="Kim H.J."/>
            <person name="Triplett B.A."/>
        </authorList>
    </citation>
    <scope>NUCLEOTIDE SEQUENCE [LARGE SCALE GENOMIC DNA]</scope>
    <source>
        <strain evidence="5">FRACA_ARgP5</strain>
    </source>
</reference>
<dbReference type="Gene3D" id="3.50.50.60">
    <property type="entry name" value="FAD/NAD(P)-binding domain"/>
    <property type="match status" value="2"/>
</dbReference>
<dbReference type="Pfam" id="PF01593">
    <property type="entry name" value="Amino_oxidase"/>
    <property type="match status" value="1"/>
</dbReference>
<name>A0A2I2KNA0_9ACTN</name>
<dbReference type="Proteomes" id="UP000234331">
    <property type="component" value="Unassembled WGS sequence"/>
</dbReference>
<keyword evidence="6" id="KW-1185">Reference proteome</keyword>
<evidence type="ECO:0000259" key="4">
    <source>
        <dbReference type="Pfam" id="PF01593"/>
    </source>
</evidence>
<dbReference type="GO" id="GO:0016491">
    <property type="term" value="F:oxidoreductase activity"/>
    <property type="evidence" value="ECO:0007669"/>
    <property type="project" value="InterPro"/>
</dbReference>
<dbReference type="InterPro" id="IPR036188">
    <property type="entry name" value="FAD/NAD-bd_sf"/>
</dbReference>
<evidence type="ECO:0000313" key="5">
    <source>
        <dbReference type="EMBL" id="SNQ47143.1"/>
    </source>
</evidence>
<evidence type="ECO:0000256" key="2">
    <source>
        <dbReference type="ARBA" id="ARBA00038825"/>
    </source>
</evidence>
<proteinExistence type="predicted"/>
<comment type="subunit">
    <text evidence="2">Interacts with COX5B; this interaction may contribute to localize PYROXD2 to the inner face of the inner mitochondrial membrane.</text>
</comment>
<organism evidence="5 6">
    <name type="scientific">Frankia canadensis</name>
    <dbReference type="NCBI Taxonomy" id="1836972"/>
    <lineage>
        <taxon>Bacteria</taxon>
        <taxon>Bacillati</taxon>
        <taxon>Actinomycetota</taxon>
        <taxon>Actinomycetes</taxon>
        <taxon>Frankiales</taxon>
        <taxon>Frankiaceae</taxon>
        <taxon>Frankia</taxon>
    </lineage>
</organism>
<dbReference type="AlphaFoldDB" id="A0A2I2KNA0"/>
<sequence length="539" mass="56788">MADAIVIGAGVNGLVAANLLADARWDVIVCEAADEPGGACRSAEAVAPGYVTDLFSAFYPLTAASPVMRGLGLEEHGLRWSRAPSVLAHPTADGRCAVLSTDLDRTAESLASYAAADGPAWRALFDRWRTVREPLVEALVGVPFPPVRAGTRFARALGAAGTLRFARFATLPVRRFAEEEFAGDGAGLLLAGNALHTDLAPEAAGSALFGWLLTMLGQDVGYPVPTGGAGQLTAALVHRLRVRGGMVRTASPVAGVLVRDGQAQGVRLADGSTLRARRAVIADVNAVSLYRHLVAAEQLPARLLDDLARFHWDNSTFKVNWALRGPIPWSDPRCADAGTVHLGGTMDDLTLMSAQLACRTIPHDPFLVIGQMTTADPTRSPAGTESAWAYFHVPQEPRADAGGEQITGRWGPEDVARLADRAERRIERMAPGFRDRVVGRDVQSPLALQAANAALHRGALNGGTAGLHQQLMFRPVPGLGRPETPVRGLYLASMSAHPGGGVHGGPGAMAARVALRTAGTFGPVRRAAVRAAHARIYAP</sequence>
<dbReference type="OrthoDB" id="833207at2"/>
<evidence type="ECO:0000256" key="1">
    <source>
        <dbReference type="ARBA" id="ARBA00037217"/>
    </source>
</evidence>
<feature type="domain" description="Amine oxidase" evidence="4">
    <location>
        <begin position="13"/>
        <end position="333"/>
    </location>
</feature>